<evidence type="ECO:0000259" key="8">
    <source>
        <dbReference type="PROSITE" id="PS51194"/>
    </source>
</evidence>
<dbReference type="GO" id="GO:0043590">
    <property type="term" value="C:bacterial nucleoid"/>
    <property type="evidence" value="ECO:0007669"/>
    <property type="project" value="TreeGrafter"/>
</dbReference>
<organism evidence="9 10">
    <name type="scientific">Alteribacillus persepolensis</name>
    <dbReference type="NCBI Taxonomy" id="568899"/>
    <lineage>
        <taxon>Bacteria</taxon>
        <taxon>Bacillati</taxon>
        <taxon>Bacillota</taxon>
        <taxon>Bacilli</taxon>
        <taxon>Bacillales</taxon>
        <taxon>Bacillaceae</taxon>
        <taxon>Alteribacillus</taxon>
    </lineage>
</organism>
<dbReference type="InterPro" id="IPR011545">
    <property type="entry name" value="DEAD/DEAH_box_helicase_dom"/>
</dbReference>
<dbReference type="SUPFAM" id="SSF52540">
    <property type="entry name" value="P-loop containing nucleoside triphosphate hydrolases"/>
    <property type="match status" value="1"/>
</dbReference>
<name>A0A1G7ZJF1_9BACI</name>
<evidence type="ECO:0000313" key="10">
    <source>
        <dbReference type="Proteomes" id="UP000199163"/>
    </source>
</evidence>
<dbReference type="InterPro" id="IPR001650">
    <property type="entry name" value="Helicase_C-like"/>
</dbReference>
<dbReference type="NCBIfam" id="TIGR00614">
    <property type="entry name" value="recQ_fam"/>
    <property type="match status" value="1"/>
</dbReference>
<evidence type="ECO:0000256" key="5">
    <source>
        <dbReference type="ARBA" id="ARBA00044535"/>
    </source>
</evidence>
<dbReference type="STRING" id="568899.SAMN05192534_101571"/>
<dbReference type="GO" id="GO:0003676">
    <property type="term" value="F:nucleic acid binding"/>
    <property type="evidence" value="ECO:0007669"/>
    <property type="project" value="InterPro"/>
</dbReference>
<dbReference type="GO" id="GO:0005524">
    <property type="term" value="F:ATP binding"/>
    <property type="evidence" value="ECO:0007669"/>
    <property type="project" value="UniProtKB-KW"/>
</dbReference>
<dbReference type="RefSeq" id="WP_091270966.1">
    <property type="nucleotide sequence ID" value="NZ_FNDK01000001.1"/>
</dbReference>
<feature type="domain" description="Helicase ATP-binding" evidence="7">
    <location>
        <begin position="23"/>
        <end position="190"/>
    </location>
</feature>
<keyword evidence="1" id="KW-0547">Nucleotide-binding</keyword>
<sequence length="495" mass="57588">MLEDYLFKYFGYTSFKENQKSIIQAVLNQQDVFAMLATGSGKSLCYQLPAFINEGLTVVVSPLLALMENQVQELKQKGLKQVAAYNSFLSFQEKNWIMQHLDSYKILYISPESIQQENVCEALAKQQISLFAVDEAHCISQWGHEFRTDYLQLGKVRRALGSPPCLALTASAPPEVRDDILYQLECVRPVLFCDSIDRTNISIEAASVPTTEEKKTTLLNYVKSMPMPGMVYVSSRKKAEQLTRLMTDRLDVSAFYYHGGMTQEDRNLIQQQFLQGEVDVICCTNAFGMGINKPNIRFVIHYDYPKDLESYIQEMGRAGRDGQRSTSIILRTENDLFLPRHLIEKEFPAEEELSAVLTWWKEKSRQWDLTFLIQQCGLEEVHARFIYYYFKKWQETETASQDVDIEEVKTYLLEIIHKRKTWKYRKLRQIEQWLWSDDSCRRERLLHAFGEKQKQRLKQCCDVCGISPLRQEKGHADQAAGERTWQERLASLLHP</sequence>
<dbReference type="GO" id="GO:0016787">
    <property type="term" value="F:hydrolase activity"/>
    <property type="evidence" value="ECO:0007669"/>
    <property type="project" value="UniProtKB-KW"/>
</dbReference>
<evidence type="ECO:0000256" key="1">
    <source>
        <dbReference type="ARBA" id="ARBA00022741"/>
    </source>
</evidence>
<keyword evidence="4" id="KW-0067">ATP-binding</keyword>
<dbReference type="OrthoDB" id="9763310at2"/>
<dbReference type="PANTHER" id="PTHR13710:SF84">
    <property type="entry name" value="ATP-DEPENDENT DNA HELICASE RECS-RELATED"/>
    <property type="match status" value="1"/>
</dbReference>
<dbReference type="GO" id="GO:0030894">
    <property type="term" value="C:replisome"/>
    <property type="evidence" value="ECO:0007669"/>
    <property type="project" value="TreeGrafter"/>
</dbReference>
<dbReference type="Pfam" id="PF00270">
    <property type="entry name" value="DEAD"/>
    <property type="match status" value="1"/>
</dbReference>
<protein>
    <recommendedName>
        <fullName evidence="5">ATP-dependent DNA helicase RecQ</fullName>
    </recommendedName>
    <alternativeName>
        <fullName evidence="6">DNA 3'-5' helicase RecQ</fullName>
    </alternativeName>
</protein>
<evidence type="ECO:0000313" key="9">
    <source>
        <dbReference type="EMBL" id="SDH08828.1"/>
    </source>
</evidence>
<dbReference type="GO" id="GO:0006281">
    <property type="term" value="P:DNA repair"/>
    <property type="evidence" value="ECO:0007669"/>
    <property type="project" value="TreeGrafter"/>
</dbReference>
<keyword evidence="10" id="KW-1185">Reference proteome</keyword>
<evidence type="ECO:0000256" key="4">
    <source>
        <dbReference type="ARBA" id="ARBA00022840"/>
    </source>
</evidence>
<dbReference type="GO" id="GO:0043138">
    <property type="term" value="F:3'-5' DNA helicase activity"/>
    <property type="evidence" value="ECO:0007669"/>
    <property type="project" value="TreeGrafter"/>
</dbReference>
<dbReference type="AlphaFoldDB" id="A0A1G7ZJF1"/>
<evidence type="ECO:0000256" key="3">
    <source>
        <dbReference type="ARBA" id="ARBA00022806"/>
    </source>
</evidence>
<dbReference type="Proteomes" id="UP000199163">
    <property type="component" value="Unassembled WGS sequence"/>
</dbReference>
<dbReference type="SMART" id="SM00490">
    <property type="entry name" value="HELICc"/>
    <property type="match status" value="1"/>
</dbReference>
<dbReference type="SMART" id="SM00487">
    <property type="entry name" value="DEXDc"/>
    <property type="match status" value="1"/>
</dbReference>
<dbReference type="FunFam" id="3.40.50.300:FF:001389">
    <property type="entry name" value="ATP-dependent DNA helicase RecQ"/>
    <property type="match status" value="1"/>
</dbReference>
<dbReference type="CDD" id="cd17920">
    <property type="entry name" value="DEXHc_RecQ"/>
    <property type="match status" value="1"/>
</dbReference>
<dbReference type="InterPro" id="IPR032284">
    <property type="entry name" value="RecQ_Zn-bd"/>
</dbReference>
<proteinExistence type="predicted"/>
<dbReference type="GO" id="GO:0005737">
    <property type="term" value="C:cytoplasm"/>
    <property type="evidence" value="ECO:0007669"/>
    <property type="project" value="TreeGrafter"/>
</dbReference>
<gene>
    <name evidence="9" type="ORF">SAMN05192534_101571</name>
</gene>
<dbReference type="EMBL" id="FNDK01000001">
    <property type="protein sequence ID" value="SDH08828.1"/>
    <property type="molecule type" value="Genomic_DNA"/>
</dbReference>
<dbReference type="Gene3D" id="3.40.50.300">
    <property type="entry name" value="P-loop containing nucleotide triphosphate hydrolases"/>
    <property type="match status" value="2"/>
</dbReference>
<dbReference type="Pfam" id="PF00271">
    <property type="entry name" value="Helicase_C"/>
    <property type="match status" value="1"/>
</dbReference>
<reference evidence="9 10" key="1">
    <citation type="submission" date="2016-10" db="EMBL/GenBank/DDBJ databases">
        <authorList>
            <person name="de Groot N.N."/>
        </authorList>
    </citation>
    <scope>NUCLEOTIDE SEQUENCE [LARGE SCALE GENOMIC DNA]</scope>
    <source>
        <strain evidence="9 10">DSM 21632</strain>
    </source>
</reference>
<evidence type="ECO:0000259" key="7">
    <source>
        <dbReference type="PROSITE" id="PS51192"/>
    </source>
</evidence>
<dbReference type="PROSITE" id="PS51194">
    <property type="entry name" value="HELICASE_CTER"/>
    <property type="match status" value="1"/>
</dbReference>
<dbReference type="PROSITE" id="PS51192">
    <property type="entry name" value="HELICASE_ATP_BIND_1"/>
    <property type="match status" value="1"/>
</dbReference>
<dbReference type="InterPro" id="IPR004589">
    <property type="entry name" value="DNA_helicase_ATP-dep_RecQ"/>
</dbReference>
<dbReference type="PANTHER" id="PTHR13710">
    <property type="entry name" value="DNA HELICASE RECQ FAMILY MEMBER"/>
    <property type="match status" value="1"/>
</dbReference>
<dbReference type="InterPro" id="IPR014001">
    <property type="entry name" value="Helicase_ATP-bd"/>
</dbReference>
<keyword evidence="2" id="KW-0378">Hydrolase</keyword>
<dbReference type="Pfam" id="PF16124">
    <property type="entry name" value="RecQ_Zn_bind"/>
    <property type="match status" value="1"/>
</dbReference>
<dbReference type="GO" id="GO:0006310">
    <property type="term" value="P:DNA recombination"/>
    <property type="evidence" value="ECO:0007669"/>
    <property type="project" value="InterPro"/>
</dbReference>
<accession>A0A1G7ZJF1</accession>
<evidence type="ECO:0000256" key="2">
    <source>
        <dbReference type="ARBA" id="ARBA00022801"/>
    </source>
</evidence>
<keyword evidence="3 9" id="KW-0347">Helicase</keyword>
<evidence type="ECO:0000256" key="6">
    <source>
        <dbReference type="ARBA" id="ARBA00044550"/>
    </source>
</evidence>
<feature type="domain" description="Helicase C-terminal" evidence="8">
    <location>
        <begin position="214"/>
        <end position="364"/>
    </location>
</feature>
<dbReference type="GO" id="GO:0009378">
    <property type="term" value="F:four-way junction helicase activity"/>
    <property type="evidence" value="ECO:0007669"/>
    <property type="project" value="TreeGrafter"/>
</dbReference>
<dbReference type="InterPro" id="IPR027417">
    <property type="entry name" value="P-loop_NTPase"/>
</dbReference>